<name>A0A9P9G837_FUSRE</name>
<reference evidence="1" key="1">
    <citation type="journal article" date="2021" name="Nat. Commun.">
        <title>Genetic determinants of endophytism in the Arabidopsis root mycobiome.</title>
        <authorList>
            <person name="Mesny F."/>
            <person name="Miyauchi S."/>
            <person name="Thiergart T."/>
            <person name="Pickel B."/>
            <person name="Atanasova L."/>
            <person name="Karlsson M."/>
            <person name="Huettel B."/>
            <person name="Barry K.W."/>
            <person name="Haridas S."/>
            <person name="Chen C."/>
            <person name="Bauer D."/>
            <person name="Andreopoulos W."/>
            <person name="Pangilinan J."/>
            <person name="LaButti K."/>
            <person name="Riley R."/>
            <person name="Lipzen A."/>
            <person name="Clum A."/>
            <person name="Drula E."/>
            <person name="Henrissat B."/>
            <person name="Kohler A."/>
            <person name="Grigoriev I.V."/>
            <person name="Martin F.M."/>
            <person name="Hacquard S."/>
        </authorList>
    </citation>
    <scope>NUCLEOTIDE SEQUENCE</scope>
    <source>
        <strain evidence="1">MPI-CAGE-AT-0023</strain>
    </source>
</reference>
<proteinExistence type="predicted"/>
<dbReference type="RefSeq" id="XP_046044428.1">
    <property type="nucleotide sequence ID" value="XM_046190640.1"/>
</dbReference>
<protein>
    <submittedName>
        <fullName evidence="1">Uncharacterized protein</fullName>
    </submittedName>
</protein>
<evidence type="ECO:0000313" key="1">
    <source>
        <dbReference type="EMBL" id="KAH7234663.1"/>
    </source>
</evidence>
<dbReference type="OrthoDB" id="5018716at2759"/>
<dbReference type="Proteomes" id="UP000720189">
    <property type="component" value="Unassembled WGS sequence"/>
</dbReference>
<keyword evidence="2" id="KW-1185">Reference proteome</keyword>
<accession>A0A9P9G837</accession>
<dbReference type="GeneID" id="70220594"/>
<dbReference type="EMBL" id="JAGMUX010000017">
    <property type="protein sequence ID" value="KAH7234663.1"/>
    <property type="molecule type" value="Genomic_DNA"/>
</dbReference>
<gene>
    <name evidence="1" type="ORF">BKA55DRAFT_543850</name>
</gene>
<evidence type="ECO:0000313" key="2">
    <source>
        <dbReference type="Proteomes" id="UP000720189"/>
    </source>
</evidence>
<organism evidence="1 2">
    <name type="scientific">Fusarium redolens</name>
    <dbReference type="NCBI Taxonomy" id="48865"/>
    <lineage>
        <taxon>Eukaryota</taxon>
        <taxon>Fungi</taxon>
        <taxon>Dikarya</taxon>
        <taxon>Ascomycota</taxon>
        <taxon>Pezizomycotina</taxon>
        <taxon>Sordariomycetes</taxon>
        <taxon>Hypocreomycetidae</taxon>
        <taxon>Hypocreales</taxon>
        <taxon>Nectriaceae</taxon>
        <taxon>Fusarium</taxon>
        <taxon>Fusarium redolens species complex</taxon>
    </lineage>
</organism>
<comment type="caution">
    <text evidence="1">The sequence shown here is derived from an EMBL/GenBank/DDBJ whole genome shotgun (WGS) entry which is preliminary data.</text>
</comment>
<sequence length="235" mass="25769">MSKMILQVSFAPKPYHSTDMMRDADRLQVACGEESQVEIISNTLQLTVTTDCKDKEVVMTGLTIKMDQAKLFEDWELVPGWTSFSSHNQIPCYLVPNGHNTYQGDTNSSPETIKPYSDGSGGVVQAFNSAFGGSAGGVFGYTIANPVVRIAMLRSDPNVSLDDNRALLAVSTTPLTANGDLYNNMHDADVTVLTLPTDRRRIHVTLQARDVEKVFACEFSLQVKLNTTILLPHLA</sequence>
<dbReference type="AlphaFoldDB" id="A0A9P9G837"/>